<accession>A0AAD4G668</accession>
<name>A0AAD4G668_BOLED</name>
<protein>
    <submittedName>
        <fullName evidence="1">Uncharacterized protein</fullName>
    </submittedName>
</protein>
<gene>
    <name evidence="1" type="ORF">L210DRAFT_3577140</name>
</gene>
<evidence type="ECO:0000313" key="1">
    <source>
        <dbReference type="EMBL" id="KAF8419267.1"/>
    </source>
</evidence>
<dbReference type="EMBL" id="WHUW01000178">
    <property type="protein sequence ID" value="KAF8419267.1"/>
    <property type="molecule type" value="Genomic_DNA"/>
</dbReference>
<proteinExistence type="predicted"/>
<organism evidence="1 2">
    <name type="scientific">Boletus edulis BED1</name>
    <dbReference type="NCBI Taxonomy" id="1328754"/>
    <lineage>
        <taxon>Eukaryota</taxon>
        <taxon>Fungi</taxon>
        <taxon>Dikarya</taxon>
        <taxon>Basidiomycota</taxon>
        <taxon>Agaricomycotina</taxon>
        <taxon>Agaricomycetes</taxon>
        <taxon>Agaricomycetidae</taxon>
        <taxon>Boletales</taxon>
        <taxon>Boletineae</taxon>
        <taxon>Boletaceae</taxon>
        <taxon>Boletoideae</taxon>
        <taxon>Boletus</taxon>
    </lineage>
</organism>
<reference evidence="1" key="2">
    <citation type="journal article" date="2020" name="Nat. Commun.">
        <title>Large-scale genome sequencing of mycorrhizal fungi provides insights into the early evolution of symbiotic traits.</title>
        <authorList>
            <person name="Miyauchi S."/>
            <person name="Kiss E."/>
            <person name="Kuo A."/>
            <person name="Drula E."/>
            <person name="Kohler A."/>
            <person name="Sanchez-Garcia M."/>
            <person name="Morin E."/>
            <person name="Andreopoulos B."/>
            <person name="Barry K.W."/>
            <person name="Bonito G."/>
            <person name="Buee M."/>
            <person name="Carver A."/>
            <person name="Chen C."/>
            <person name="Cichocki N."/>
            <person name="Clum A."/>
            <person name="Culley D."/>
            <person name="Crous P.W."/>
            <person name="Fauchery L."/>
            <person name="Girlanda M."/>
            <person name="Hayes R.D."/>
            <person name="Keri Z."/>
            <person name="LaButti K."/>
            <person name="Lipzen A."/>
            <person name="Lombard V."/>
            <person name="Magnuson J."/>
            <person name="Maillard F."/>
            <person name="Murat C."/>
            <person name="Nolan M."/>
            <person name="Ohm R.A."/>
            <person name="Pangilinan J."/>
            <person name="Pereira M.F."/>
            <person name="Perotto S."/>
            <person name="Peter M."/>
            <person name="Pfister S."/>
            <person name="Riley R."/>
            <person name="Sitrit Y."/>
            <person name="Stielow J.B."/>
            <person name="Szollosi G."/>
            <person name="Zifcakova L."/>
            <person name="Stursova M."/>
            <person name="Spatafora J.W."/>
            <person name="Tedersoo L."/>
            <person name="Vaario L.M."/>
            <person name="Yamada A."/>
            <person name="Yan M."/>
            <person name="Wang P."/>
            <person name="Xu J."/>
            <person name="Bruns T."/>
            <person name="Baldrian P."/>
            <person name="Vilgalys R."/>
            <person name="Dunand C."/>
            <person name="Henrissat B."/>
            <person name="Grigoriev I.V."/>
            <person name="Hibbett D."/>
            <person name="Nagy L.G."/>
            <person name="Martin F.M."/>
        </authorList>
    </citation>
    <scope>NUCLEOTIDE SEQUENCE</scope>
    <source>
        <strain evidence="1">BED1</strain>
    </source>
</reference>
<sequence length="77" mass="8916">MSLWAAHIRIRRCVTIVAVCWTSLSVRIRRIRWPFVIKILNPHSNWKVSFSAAWFFSSGSAPPHHLPETGSVRSCIW</sequence>
<keyword evidence="2" id="KW-1185">Reference proteome</keyword>
<comment type="caution">
    <text evidence="1">The sequence shown here is derived from an EMBL/GenBank/DDBJ whole genome shotgun (WGS) entry which is preliminary data.</text>
</comment>
<reference evidence="1" key="1">
    <citation type="submission" date="2019-10" db="EMBL/GenBank/DDBJ databases">
        <authorList>
            <consortium name="DOE Joint Genome Institute"/>
            <person name="Kuo A."/>
            <person name="Miyauchi S."/>
            <person name="Kiss E."/>
            <person name="Drula E."/>
            <person name="Kohler A."/>
            <person name="Sanchez-Garcia M."/>
            <person name="Andreopoulos B."/>
            <person name="Barry K.W."/>
            <person name="Bonito G."/>
            <person name="Buee M."/>
            <person name="Carver A."/>
            <person name="Chen C."/>
            <person name="Cichocki N."/>
            <person name="Clum A."/>
            <person name="Culley D."/>
            <person name="Crous P.W."/>
            <person name="Fauchery L."/>
            <person name="Girlanda M."/>
            <person name="Hayes R."/>
            <person name="Keri Z."/>
            <person name="LaButti K."/>
            <person name="Lipzen A."/>
            <person name="Lombard V."/>
            <person name="Magnuson J."/>
            <person name="Maillard F."/>
            <person name="Morin E."/>
            <person name="Murat C."/>
            <person name="Nolan M."/>
            <person name="Ohm R."/>
            <person name="Pangilinan J."/>
            <person name="Pereira M."/>
            <person name="Perotto S."/>
            <person name="Peter M."/>
            <person name="Riley R."/>
            <person name="Sitrit Y."/>
            <person name="Stielow B."/>
            <person name="Szollosi G."/>
            <person name="Zifcakova L."/>
            <person name="Stursova M."/>
            <person name="Spatafora J.W."/>
            <person name="Tedersoo L."/>
            <person name="Vaario L.-M."/>
            <person name="Yamada A."/>
            <person name="Yan M."/>
            <person name="Wang P."/>
            <person name="Xu J."/>
            <person name="Bruns T."/>
            <person name="Baldrian P."/>
            <person name="Vilgalys R."/>
            <person name="Henrissat B."/>
            <person name="Grigoriev I.V."/>
            <person name="Hibbett D."/>
            <person name="Nagy L.G."/>
            <person name="Martin F.M."/>
        </authorList>
    </citation>
    <scope>NUCLEOTIDE SEQUENCE</scope>
    <source>
        <strain evidence="1">BED1</strain>
    </source>
</reference>
<evidence type="ECO:0000313" key="2">
    <source>
        <dbReference type="Proteomes" id="UP001194468"/>
    </source>
</evidence>
<dbReference type="AlphaFoldDB" id="A0AAD4G668"/>
<dbReference type="Proteomes" id="UP001194468">
    <property type="component" value="Unassembled WGS sequence"/>
</dbReference>